<dbReference type="FunFam" id="2.60.40.10:FF:001649">
    <property type="entry name" value="T cell receptor gamma, variable 3"/>
    <property type="match status" value="1"/>
</dbReference>
<dbReference type="GeneTree" id="ENSGT00940000153143"/>
<evidence type="ECO:0000256" key="6">
    <source>
        <dbReference type="ARBA" id="ARBA00043266"/>
    </source>
</evidence>
<dbReference type="Pfam" id="PF07686">
    <property type="entry name" value="V-set"/>
    <property type="match status" value="1"/>
</dbReference>
<dbReference type="InterPro" id="IPR013783">
    <property type="entry name" value="Ig-like_fold"/>
</dbReference>
<reference evidence="10" key="2">
    <citation type="submission" date="2025-09" db="UniProtKB">
        <authorList>
            <consortium name="Ensembl"/>
        </authorList>
    </citation>
    <scope>IDENTIFICATION</scope>
    <source>
        <strain evidence="10">Glennie</strain>
    </source>
</reference>
<dbReference type="Ensembl" id="ENSOANT00000055501.1">
    <property type="protein sequence ID" value="ENSOANP00000034580.1"/>
    <property type="gene ID" value="ENSOANG00000044551.1"/>
</dbReference>
<dbReference type="GO" id="GO:0002250">
    <property type="term" value="P:adaptive immune response"/>
    <property type="evidence" value="ECO:0007669"/>
    <property type="project" value="UniProtKB-KW"/>
</dbReference>
<dbReference type="PANTHER" id="PTHR19256:SF44">
    <property type="entry name" value="T CELL RECEPTOR GAMMA VARIABLE 9"/>
    <property type="match status" value="1"/>
</dbReference>
<dbReference type="Gene3D" id="2.60.40.10">
    <property type="entry name" value="Immunoglobulins"/>
    <property type="match status" value="1"/>
</dbReference>
<feature type="signal peptide" evidence="8">
    <location>
        <begin position="1"/>
        <end position="19"/>
    </location>
</feature>
<dbReference type="GO" id="GO:0009897">
    <property type="term" value="C:external side of plasma membrane"/>
    <property type="evidence" value="ECO:0000318"/>
    <property type="project" value="GO_Central"/>
</dbReference>
<evidence type="ECO:0000256" key="5">
    <source>
        <dbReference type="ARBA" id="ARBA00023319"/>
    </source>
</evidence>
<evidence type="ECO:0000256" key="7">
    <source>
        <dbReference type="SAM" id="MobiDB-lite"/>
    </source>
</evidence>
<dbReference type="OMA" id="RINCEVS"/>
<evidence type="ECO:0000256" key="8">
    <source>
        <dbReference type="SAM" id="SignalP"/>
    </source>
</evidence>
<keyword evidence="11" id="KW-1185">Reference proteome</keyword>
<dbReference type="SUPFAM" id="SSF48726">
    <property type="entry name" value="Immunoglobulin"/>
    <property type="match status" value="1"/>
</dbReference>
<sequence length="172" mass="18904">MSLLPALAVLALYTVGSRAVKMEQKEQYVTKPLTKTVRINCEVSEVDFSSAIIHWYQQKPGEALKRLLYVSSTGATQYDPNTDKKRFGADKRTASSTSILTITNIVSEDTATYYCACWDTHSNTHSQTAPTKSLPSPLCPHPSSPGIRNDFLPRSLPGQRILKKQAKGSSVA</sequence>
<feature type="chain" id="PRO_5026253819" description="Ig-like domain-containing protein" evidence="8">
    <location>
        <begin position="20"/>
        <end position="172"/>
    </location>
</feature>
<evidence type="ECO:0000256" key="2">
    <source>
        <dbReference type="ARBA" id="ARBA00022859"/>
    </source>
</evidence>
<dbReference type="InterPro" id="IPR051117">
    <property type="entry name" value="TRG_var/const_region"/>
</dbReference>
<accession>A0A6I8N0S8</accession>
<keyword evidence="5" id="KW-0393">Immunoglobulin domain</keyword>
<name>A0A6I8N0S8_ORNAN</name>
<dbReference type="InterPro" id="IPR013106">
    <property type="entry name" value="Ig_V-set"/>
</dbReference>
<dbReference type="InterPro" id="IPR003599">
    <property type="entry name" value="Ig_sub"/>
</dbReference>
<dbReference type="AlphaFoldDB" id="A0A6I8N0S8"/>
<protein>
    <recommendedName>
        <fullName evidence="9">Ig-like domain-containing protein</fullName>
    </recommendedName>
</protein>
<feature type="region of interest" description="Disordered" evidence="7">
    <location>
        <begin position="126"/>
        <end position="172"/>
    </location>
</feature>
<dbReference type="InParanoid" id="A0A6I8N0S8"/>
<dbReference type="Bgee" id="ENSOANG00000044551">
    <property type="expression patterns" value="Expressed in heart and 1 other cell type or tissue"/>
</dbReference>
<proteinExistence type="predicted"/>
<dbReference type="PANTHER" id="PTHR19256">
    <property type="entry name" value="T-CELL RECEPTOR GAMMA CHAIN"/>
    <property type="match status" value="1"/>
</dbReference>
<keyword evidence="6" id="KW-1279">T cell receptor</keyword>
<dbReference type="SMART" id="SM00406">
    <property type="entry name" value="IGv"/>
    <property type="match status" value="1"/>
</dbReference>
<organism evidence="10 11">
    <name type="scientific">Ornithorhynchus anatinus</name>
    <name type="common">Duckbill platypus</name>
    <dbReference type="NCBI Taxonomy" id="9258"/>
    <lineage>
        <taxon>Eukaryota</taxon>
        <taxon>Metazoa</taxon>
        <taxon>Chordata</taxon>
        <taxon>Craniata</taxon>
        <taxon>Vertebrata</taxon>
        <taxon>Euteleostomi</taxon>
        <taxon>Mammalia</taxon>
        <taxon>Monotremata</taxon>
        <taxon>Ornithorhynchidae</taxon>
        <taxon>Ornithorhynchus</taxon>
    </lineage>
</organism>
<dbReference type="FunCoup" id="A0A6I8N0S8">
    <property type="interactions" value="92"/>
</dbReference>
<dbReference type="GO" id="GO:0042101">
    <property type="term" value="C:T cell receptor complex"/>
    <property type="evidence" value="ECO:0007669"/>
    <property type="project" value="UniProtKB-KW"/>
</dbReference>
<dbReference type="PROSITE" id="PS50835">
    <property type="entry name" value="IG_LIKE"/>
    <property type="match status" value="1"/>
</dbReference>
<dbReference type="Proteomes" id="UP000002279">
    <property type="component" value="Unplaced"/>
</dbReference>
<evidence type="ECO:0000256" key="3">
    <source>
        <dbReference type="ARBA" id="ARBA00023130"/>
    </source>
</evidence>
<reference evidence="10" key="1">
    <citation type="submission" date="2025-08" db="UniProtKB">
        <authorList>
            <consortium name="Ensembl"/>
        </authorList>
    </citation>
    <scope>IDENTIFICATION</scope>
    <source>
        <strain evidence="10">Glennie</strain>
    </source>
</reference>
<evidence type="ECO:0000313" key="10">
    <source>
        <dbReference type="Ensembl" id="ENSOANP00000034580.1"/>
    </source>
</evidence>
<evidence type="ECO:0000259" key="9">
    <source>
        <dbReference type="PROSITE" id="PS50835"/>
    </source>
</evidence>
<evidence type="ECO:0000256" key="1">
    <source>
        <dbReference type="ARBA" id="ARBA00022729"/>
    </source>
</evidence>
<evidence type="ECO:0000256" key="4">
    <source>
        <dbReference type="ARBA" id="ARBA00023170"/>
    </source>
</evidence>
<keyword evidence="1 8" id="KW-0732">Signal</keyword>
<keyword evidence="3" id="KW-1064">Adaptive immunity</keyword>
<feature type="domain" description="Ig-like" evidence="9">
    <location>
        <begin position="5"/>
        <end position="131"/>
    </location>
</feature>
<dbReference type="InterPro" id="IPR007110">
    <property type="entry name" value="Ig-like_dom"/>
</dbReference>
<evidence type="ECO:0000313" key="11">
    <source>
        <dbReference type="Proteomes" id="UP000002279"/>
    </source>
</evidence>
<dbReference type="InterPro" id="IPR036179">
    <property type="entry name" value="Ig-like_dom_sf"/>
</dbReference>
<keyword evidence="2" id="KW-0391">Immunity</keyword>
<dbReference type="SMART" id="SM00409">
    <property type="entry name" value="IG"/>
    <property type="match status" value="1"/>
</dbReference>
<keyword evidence="4" id="KW-0675">Receptor</keyword>